<dbReference type="EMBL" id="BQNB010016031">
    <property type="protein sequence ID" value="GJT46992.1"/>
    <property type="molecule type" value="Genomic_DNA"/>
</dbReference>
<proteinExistence type="predicted"/>
<accession>A0ABQ5E8R6</accession>
<reference evidence="1" key="1">
    <citation type="journal article" date="2022" name="Int. J. Mol. Sci.">
        <title>Draft Genome of Tanacetum Coccineum: Genomic Comparison of Closely Related Tanacetum-Family Plants.</title>
        <authorList>
            <person name="Yamashiro T."/>
            <person name="Shiraishi A."/>
            <person name="Nakayama K."/>
            <person name="Satake H."/>
        </authorList>
    </citation>
    <scope>NUCLEOTIDE SEQUENCE</scope>
</reference>
<dbReference type="Proteomes" id="UP001151760">
    <property type="component" value="Unassembled WGS sequence"/>
</dbReference>
<gene>
    <name evidence="1" type="ORF">Tco_0955707</name>
</gene>
<reference evidence="1" key="2">
    <citation type="submission" date="2022-01" db="EMBL/GenBank/DDBJ databases">
        <authorList>
            <person name="Yamashiro T."/>
            <person name="Shiraishi A."/>
            <person name="Satake H."/>
            <person name="Nakayama K."/>
        </authorList>
    </citation>
    <scope>NUCLEOTIDE SEQUENCE</scope>
</reference>
<organism evidence="1 2">
    <name type="scientific">Tanacetum coccineum</name>
    <dbReference type="NCBI Taxonomy" id="301880"/>
    <lineage>
        <taxon>Eukaryota</taxon>
        <taxon>Viridiplantae</taxon>
        <taxon>Streptophyta</taxon>
        <taxon>Embryophyta</taxon>
        <taxon>Tracheophyta</taxon>
        <taxon>Spermatophyta</taxon>
        <taxon>Magnoliopsida</taxon>
        <taxon>eudicotyledons</taxon>
        <taxon>Gunneridae</taxon>
        <taxon>Pentapetalae</taxon>
        <taxon>asterids</taxon>
        <taxon>campanulids</taxon>
        <taxon>Asterales</taxon>
        <taxon>Asteraceae</taxon>
        <taxon>Asteroideae</taxon>
        <taxon>Anthemideae</taxon>
        <taxon>Anthemidinae</taxon>
        <taxon>Tanacetum</taxon>
    </lineage>
</organism>
<comment type="caution">
    <text evidence="1">The sequence shown here is derived from an EMBL/GenBank/DDBJ whole genome shotgun (WGS) entry which is preliminary data.</text>
</comment>
<name>A0ABQ5E8R6_9ASTR</name>
<evidence type="ECO:0000313" key="1">
    <source>
        <dbReference type="EMBL" id="GJT46992.1"/>
    </source>
</evidence>
<keyword evidence="2" id="KW-1185">Reference proteome</keyword>
<sequence length="234" mass="26006">MNVILHTMPILVDDSHMCIRVRKIIDEGNVLLLLETSSNASSNACSSKSKDENDDYDDKSNCEFFIEGLNKELENGGGWIEEEDEEHIGRNGLSLKFASDGVDYVKSPEYSKIQGKLPGQLSSTVESQRRNMEDDFCGTFNLKKKSVVIPTTYQNTTALPTNSNPNTPLKNDNDSDILIRSLRRPKVKPSNSINRVNEITKTIEVGTSLGYDMIGKDDDVNAILSNKGDPKNCQ</sequence>
<evidence type="ECO:0000313" key="2">
    <source>
        <dbReference type="Proteomes" id="UP001151760"/>
    </source>
</evidence>
<protein>
    <submittedName>
        <fullName evidence="1">Uncharacterized protein</fullName>
    </submittedName>
</protein>